<gene>
    <name evidence="1" type="ORF">PFLUV_G00152400</name>
</gene>
<reference evidence="1 2" key="1">
    <citation type="submission" date="2019-06" db="EMBL/GenBank/DDBJ databases">
        <title>A chromosome-scale genome assembly of the European perch, Perca fluviatilis.</title>
        <authorList>
            <person name="Roques C."/>
            <person name="Zahm M."/>
            <person name="Cabau C."/>
            <person name="Klopp C."/>
            <person name="Bouchez O."/>
            <person name="Donnadieu C."/>
            <person name="Kuhl H."/>
            <person name="Gislard M."/>
            <person name="Guendouz S."/>
            <person name="Journot L."/>
            <person name="Haffray P."/>
            <person name="Bestin A."/>
            <person name="Morvezen R."/>
            <person name="Feron R."/>
            <person name="Wen M."/>
            <person name="Jouanno E."/>
            <person name="Herpin A."/>
            <person name="Schartl M."/>
            <person name="Postlethwait J."/>
            <person name="Schaerlinger B."/>
            <person name="Chardard D."/>
            <person name="Lecocq T."/>
            <person name="Poncet C."/>
            <person name="Jaffrelo L."/>
            <person name="Lampietro C."/>
            <person name="Guiguen Y."/>
        </authorList>
    </citation>
    <scope>NUCLEOTIDE SEQUENCE [LARGE SCALE GENOMIC DNA]</scope>
    <source>
        <tissue evidence="1">Blood</tissue>
    </source>
</reference>
<accession>A0A6A5EFS9</accession>
<evidence type="ECO:0000313" key="1">
    <source>
        <dbReference type="EMBL" id="KAF1381296.1"/>
    </source>
</evidence>
<sequence length="135" mass="15189">MPLPILLQVRIFSPISTFHVSNLSLDDYNAPFLMYSYFIFVHILPPKKKLCVFCSTFPHGHNLNSCFPLLFLDSCSDFTLKGQVPSFPVSSGLSARTLTPLPCCCCWDWARARCSAVRGNSAAQSTMPRVQRRQL</sequence>
<protein>
    <submittedName>
        <fullName evidence="1">Uncharacterized protein</fullName>
    </submittedName>
</protein>
<dbReference type="EMBL" id="VHII01000013">
    <property type="protein sequence ID" value="KAF1381296.1"/>
    <property type="molecule type" value="Genomic_DNA"/>
</dbReference>
<keyword evidence="2" id="KW-1185">Reference proteome</keyword>
<organism evidence="1 2">
    <name type="scientific">Perca fluviatilis</name>
    <name type="common">European perch</name>
    <dbReference type="NCBI Taxonomy" id="8168"/>
    <lineage>
        <taxon>Eukaryota</taxon>
        <taxon>Metazoa</taxon>
        <taxon>Chordata</taxon>
        <taxon>Craniata</taxon>
        <taxon>Vertebrata</taxon>
        <taxon>Euteleostomi</taxon>
        <taxon>Actinopterygii</taxon>
        <taxon>Neopterygii</taxon>
        <taxon>Teleostei</taxon>
        <taxon>Neoteleostei</taxon>
        <taxon>Acanthomorphata</taxon>
        <taxon>Eupercaria</taxon>
        <taxon>Perciformes</taxon>
        <taxon>Percoidei</taxon>
        <taxon>Percidae</taxon>
        <taxon>Percinae</taxon>
        <taxon>Perca</taxon>
    </lineage>
</organism>
<comment type="caution">
    <text evidence="1">The sequence shown here is derived from an EMBL/GenBank/DDBJ whole genome shotgun (WGS) entry which is preliminary data.</text>
</comment>
<name>A0A6A5EFS9_PERFL</name>
<proteinExistence type="predicted"/>
<evidence type="ECO:0000313" key="2">
    <source>
        <dbReference type="Proteomes" id="UP000465112"/>
    </source>
</evidence>
<dbReference type="AlphaFoldDB" id="A0A6A5EFS9"/>
<dbReference type="Proteomes" id="UP000465112">
    <property type="component" value="Chromosome 13"/>
</dbReference>